<dbReference type="InterPro" id="IPR027843">
    <property type="entry name" value="DUF4440"/>
</dbReference>
<protein>
    <submittedName>
        <fullName evidence="2">DUF4440 domain-containing protein</fullName>
    </submittedName>
</protein>
<dbReference type="EMBL" id="JBHUEK010000010">
    <property type="protein sequence ID" value="MFD1778505.1"/>
    <property type="molecule type" value="Genomic_DNA"/>
</dbReference>
<feature type="domain" description="DUF4440" evidence="1">
    <location>
        <begin position="23"/>
        <end position="127"/>
    </location>
</feature>
<evidence type="ECO:0000313" key="2">
    <source>
        <dbReference type="EMBL" id="MFD1778505.1"/>
    </source>
</evidence>
<reference evidence="3" key="1">
    <citation type="journal article" date="2019" name="Int. J. Syst. Evol. Microbiol.">
        <title>The Global Catalogue of Microorganisms (GCM) 10K type strain sequencing project: providing services to taxonomists for standard genome sequencing and annotation.</title>
        <authorList>
            <consortium name="The Broad Institute Genomics Platform"/>
            <consortium name="The Broad Institute Genome Sequencing Center for Infectious Disease"/>
            <person name="Wu L."/>
            <person name="Ma J."/>
        </authorList>
    </citation>
    <scope>NUCLEOTIDE SEQUENCE [LARGE SCALE GENOMIC DNA]</scope>
    <source>
        <strain evidence="3">CCUG 15531</strain>
    </source>
</reference>
<dbReference type="SUPFAM" id="SSF54427">
    <property type="entry name" value="NTF2-like"/>
    <property type="match status" value="1"/>
</dbReference>
<proteinExistence type="predicted"/>
<organism evidence="2 3">
    <name type="scientific">Fredinandcohnia salidurans</name>
    <dbReference type="NCBI Taxonomy" id="2595041"/>
    <lineage>
        <taxon>Bacteria</taxon>
        <taxon>Bacillati</taxon>
        <taxon>Bacillota</taxon>
        <taxon>Bacilli</taxon>
        <taxon>Bacillales</taxon>
        <taxon>Bacillaceae</taxon>
        <taxon>Fredinandcohnia</taxon>
    </lineage>
</organism>
<gene>
    <name evidence="2" type="ORF">ACFSFW_07475</name>
</gene>
<evidence type="ECO:0000259" key="1">
    <source>
        <dbReference type="Pfam" id="PF14534"/>
    </source>
</evidence>
<sequence>MNELTIENRLAEFTKMHDEYIVDWNKAMKTGDTSALERMHEDYYVTFFNGSHEKPMLFSREEAIKGMRESVNQLLGAQKKFNNRIIRLKNPENAAVFYELLIEKDEKVIASFFTIETWQLTDGKWMLVREVEEPIS</sequence>
<dbReference type="RefSeq" id="WP_388036735.1">
    <property type="nucleotide sequence ID" value="NZ_JBHUEK010000010.1"/>
</dbReference>
<name>A0ABW4MQ49_9BACI</name>
<dbReference type="Pfam" id="PF14534">
    <property type="entry name" value="DUF4440"/>
    <property type="match status" value="1"/>
</dbReference>
<comment type="caution">
    <text evidence="2">The sequence shown here is derived from an EMBL/GenBank/DDBJ whole genome shotgun (WGS) entry which is preliminary data.</text>
</comment>
<keyword evidence="3" id="KW-1185">Reference proteome</keyword>
<evidence type="ECO:0000313" key="3">
    <source>
        <dbReference type="Proteomes" id="UP001597227"/>
    </source>
</evidence>
<accession>A0ABW4MQ49</accession>
<dbReference type="Proteomes" id="UP001597227">
    <property type="component" value="Unassembled WGS sequence"/>
</dbReference>
<dbReference type="InterPro" id="IPR032710">
    <property type="entry name" value="NTF2-like_dom_sf"/>
</dbReference>
<dbReference type="Gene3D" id="3.10.450.50">
    <property type="match status" value="1"/>
</dbReference>